<dbReference type="Proteomes" id="UP000598971">
    <property type="component" value="Unassembled WGS sequence"/>
</dbReference>
<dbReference type="AlphaFoldDB" id="A0A8J8JSU5"/>
<gene>
    <name evidence="1" type="ORF">GD597_18035</name>
</gene>
<organism evidence="1 2">
    <name type="scientific">Limnovirga soli</name>
    <dbReference type="NCBI Taxonomy" id="2656915"/>
    <lineage>
        <taxon>Bacteria</taxon>
        <taxon>Pseudomonadati</taxon>
        <taxon>Bacteroidota</taxon>
        <taxon>Chitinophagia</taxon>
        <taxon>Chitinophagales</taxon>
        <taxon>Chitinophagaceae</taxon>
        <taxon>Limnovirga</taxon>
    </lineage>
</organism>
<protein>
    <submittedName>
        <fullName evidence="1">Uncharacterized protein</fullName>
    </submittedName>
</protein>
<sequence>MDKESVHKLINHDGITVVYRKKPPVFTAQINTSTFALTNILFLEPIEEGKKEALYKKAIAFTKHYLRTHNDNKRSL</sequence>
<name>A0A8J8JSU5_9BACT</name>
<dbReference type="RefSeq" id="WP_171609325.1">
    <property type="nucleotide sequence ID" value="NZ_WHPF01000014.1"/>
</dbReference>
<keyword evidence="2" id="KW-1185">Reference proteome</keyword>
<comment type="caution">
    <text evidence="1">The sequence shown here is derived from an EMBL/GenBank/DDBJ whole genome shotgun (WGS) entry which is preliminary data.</text>
</comment>
<proteinExistence type="predicted"/>
<dbReference type="EMBL" id="WHPF01000014">
    <property type="protein sequence ID" value="NNV57377.1"/>
    <property type="molecule type" value="Genomic_DNA"/>
</dbReference>
<accession>A0A8J8JSU5</accession>
<evidence type="ECO:0000313" key="1">
    <source>
        <dbReference type="EMBL" id="NNV57377.1"/>
    </source>
</evidence>
<evidence type="ECO:0000313" key="2">
    <source>
        <dbReference type="Proteomes" id="UP000598971"/>
    </source>
</evidence>
<reference evidence="1" key="1">
    <citation type="submission" date="2019-10" db="EMBL/GenBank/DDBJ databases">
        <title>Draft genome sequence of Panacibacter sp. KCS-6.</title>
        <authorList>
            <person name="Yim K.J."/>
        </authorList>
    </citation>
    <scope>NUCLEOTIDE SEQUENCE</scope>
    <source>
        <strain evidence="1">KCS-6</strain>
    </source>
</reference>